<protein>
    <recommendedName>
        <fullName evidence="4">ABC transporter permease</fullName>
    </recommendedName>
</protein>
<dbReference type="Pfam" id="PF12730">
    <property type="entry name" value="ABC2_membrane_4"/>
    <property type="match status" value="1"/>
</dbReference>
<feature type="transmembrane region" description="Helical" evidence="1">
    <location>
        <begin position="97"/>
        <end position="121"/>
    </location>
</feature>
<feature type="transmembrane region" description="Helical" evidence="1">
    <location>
        <begin position="208"/>
        <end position="228"/>
    </location>
</feature>
<gene>
    <name evidence="2" type="ORF">GCM10017783_23620</name>
</gene>
<feature type="transmembrane region" description="Helical" evidence="1">
    <location>
        <begin position="167"/>
        <end position="188"/>
    </location>
</feature>
<feature type="transmembrane region" description="Helical" evidence="1">
    <location>
        <begin position="16"/>
        <end position="35"/>
    </location>
</feature>
<comment type="caution">
    <text evidence="2">The sequence shown here is derived from an EMBL/GenBank/DDBJ whole genome shotgun (WGS) entry which is preliminary data.</text>
</comment>
<keyword evidence="3" id="KW-1185">Reference proteome</keyword>
<name>A0ABQ3KA17_9DEIO</name>
<dbReference type="Proteomes" id="UP000632154">
    <property type="component" value="Unassembled WGS sequence"/>
</dbReference>
<keyword evidence="1" id="KW-0812">Transmembrane</keyword>
<organism evidence="2 3">
    <name type="scientific">Deinococcus piscis</name>
    <dbReference type="NCBI Taxonomy" id="394230"/>
    <lineage>
        <taxon>Bacteria</taxon>
        <taxon>Thermotogati</taxon>
        <taxon>Deinococcota</taxon>
        <taxon>Deinococci</taxon>
        <taxon>Deinococcales</taxon>
        <taxon>Deinococcaceae</taxon>
        <taxon>Deinococcus</taxon>
    </lineage>
</organism>
<evidence type="ECO:0008006" key="4">
    <source>
        <dbReference type="Google" id="ProtNLM"/>
    </source>
</evidence>
<keyword evidence="1" id="KW-0472">Membrane</keyword>
<accession>A0ABQ3KA17</accession>
<feature type="transmembrane region" description="Helical" evidence="1">
    <location>
        <begin position="55"/>
        <end position="76"/>
    </location>
</feature>
<sequence>MLKLLQLEVLKLRRTLVWPAVLGLPLVPAAVNLGWFTATGFRGRDWAEPLGNAQVTWFLLLEPLVLGLLAAQLTGLEGYSGGWRLIFAAPRPRHEGLLPLGLLLLGLSLLMMVIMGGMTALSSALLPLSGTPNWTQFACDLGRGWLASLGLLGLSMWAALRFSNFLVPLGLGAAEILLAFAGLSQPLLSPWWPWSLPILAAQPPDGGSALRLLLISVGLGVAFALLTVREAERREV</sequence>
<keyword evidence="1" id="KW-1133">Transmembrane helix</keyword>
<feature type="transmembrane region" description="Helical" evidence="1">
    <location>
        <begin position="141"/>
        <end position="160"/>
    </location>
</feature>
<proteinExistence type="predicted"/>
<evidence type="ECO:0000256" key="1">
    <source>
        <dbReference type="SAM" id="Phobius"/>
    </source>
</evidence>
<evidence type="ECO:0000313" key="3">
    <source>
        <dbReference type="Proteomes" id="UP000632154"/>
    </source>
</evidence>
<dbReference type="EMBL" id="BNAL01000042">
    <property type="protein sequence ID" value="GHG10463.1"/>
    <property type="molecule type" value="Genomic_DNA"/>
</dbReference>
<reference evidence="3" key="1">
    <citation type="journal article" date="2019" name="Int. J. Syst. Evol. Microbiol.">
        <title>The Global Catalogue of Microorganisms (GCM) 10K type strain sequencing project: providing services to taxonomists for standard genome sequencing and annotation.</title>
        <authorList>
            <consortium name="The Broad Institute Genomics Platform"/>
            <consortium name="The Broad Institute Genome Sequencing Center for Infectious Disease"/>
            <person name="Wu L."/>
            <person name="Ma J."/>
        </authorList>
    </citation>
    <scope>NUCLEOTIDE SEQUENCE [LARGE SCALE GENOMIC DNA]</scope>
    <source>
        <strain evidence="3">CGMCC 1.18439</strain>
    </source>
</reference>
<evidence type="ECO:0000313" key="2">
    <source>
        <dbReference type="EMBL" id="GHG10463.1"/>
    </source>
</evidence>